<evidence type="ECO:0000313" key="5">
    <source>
        <dbReference type="Proteomes" id="UP000283589"/>
    </source>
</evidence>
<dbReference type="InterPro" id="IPR032508">
    <property type="entry name" value="FecR_C"/>
</dbReference>
<proteinExistence type="predicted"/>
<keyword evidence="1" id="KW-0472">Membrane</keyword>
<dbReference type="Proteomes" id="UP000283589">
    <property type="component" value="Unassembled WGS sequence"/>
</dbReference>
<dbReference type="Pfam" id="PF04773">
    <property type="entry name" value="FecR"/>
    <property type="match status" value="1"/>
</dbReference>
<reference evidence="4 5" key="1">
    <citation type="submission" date="2018-08" db="EMBL/GenBank/DDBJ databases">
        <title>A genome reference for cultivated species of the human gut microbiota.</title>
        <authorList>
            <person name="Zou Y."/>
            <person name="Xue W."/>
            <person name="Luo G."/>
        </authorList>
    </citation>
    <scope>NUCLEOTIDE SEQUENCE [LARGE SCALE GENOMIC DNA]</scope>
    <source>
        <strain evidence="4 5">AF14-49</strain>
    </source>
</reference>
<keyword evidence="1" id="KW-0812">Transmembrane</keyword>
<feature type="domain" description="FecR protein" evidence="2">
    <location>
        <begin position="145"/>
        <end position="239"/>
    </location>
</feature>
<dbReference type="InterPro" id="IPR012373">
    <property type="entry name" value="Ferrdict_sens_TM"/>
</dbReference>
<name>A0A412WWD5_9BACT</name>
<keyword evidence="1" id="KW-1133">Transmembrane helix</keyword>
<dbReference type="Gene3D" id="3.55.50.30">
    <property type="match status" value="1"/>
</dbReference>
<comment type="caution">
    <text evidence="4">The sequence shown here is derived from an EMBL/GenBank/DDBJ whole genome shotgun (WGS) entry which is preliminary data.</text>
</comment>
<evidence type="ECO:0000313" key="4">
    <source>
        <dbReference type="EMBL" id="RGV31735.1"/>
    </source>
</evidence>
<evidence type="ECO:0000259" key="3">
    <source>
        <dbReference type="Pfam" id="PF16344"/>
    </source>
</evidence>
<dbReference type="PANTHER" id="PTHR30273:SF2">
    <property type="entry name" value="PROTEIN FECR"/>
    <property type="match status" value="1"/>
</dbReference>
<evidence type="ECO:0000259" key="2">
    <source>
        <dbReference type="Pfam" id="PF04773"/>
    </source>
</evidence>
<dbReference type="Pfam" id="PF16344">
    <property type="entry name" value="FecR_C"/>
    <property type="match status" value="1"/>
</dbReference>
<dbReference type="GO" id="GO:0016989">
    <property type="term" value="F:sigma factor antagonist activity"/>
    <property type="evidence" value="ECO:0007669"/>
    <property type="project" value="TreeGrafter"/>
</dbReference>
<dbReference type="InterPro" id="IPR006860">
    <property type="entry name" value="FecR"/>
</dbReference>
<feature type="domain" description="Protein FecR C-terminal" evidence="3">
    <location>
        <begin position="283"/>
        <end position="349"/>
    </location>
</feature>
<accession>A0A412WWD5</accession>
<dbReference type="PANTHER" id="PTHR30273">
    <property type="entry name" value="PERIPLASMIC SIGNAL SENSOR AND SIGMA FACTOR ACTIVATOR FECR-RELATED"/>
    <property type="match status" value="1"/>
</dbReference>
<dbReference type="Gene3D" id="2.60.120.1440">
    <property type="match status" value="1"/>
</dbReference>
<dbReference type="AlphaFoldDB" id="A0A412WWD5"/>
<evidence type="ECO:0000256" key="1">
    <source>
        <dbReference type="SAM" id="Phobius"/>
    </source>
</evidence>
<sequence length="360" mass="40774">MRDDLYYMIQRVVNSRRVKNFDESSAWARVSTRVSVTGGLRFSPGWRVFVACFLAFFCFFFFSSDGPVSRDAFFPPILDASFPRVHSSGAVELHLANGRMVFPGESTELREEALGVSMKRDSVNDRLVYRSDSVGVDTFETRYNRLEVPRGSEFTLELPDGSLVRVNSGSVFCFPVRFSPAFRTVYLEGEAYFEVSRAGGSPFKVVTGDRSVTVLGTRFNVSSYREDRCWIATLVEGRVLVSDRGSSCELGPSEQYVVDKHLGTVNVHRVDVSLGTSWLLGQYRFKDCRLEDIIKRLERWYDFRTVYQDTVIKNLRFRGVIDKRRTLEETLGLLEETGAISFEIKGDTVLPLCGSCRDGG</sequence>
<dbReference type="RefSeq" id="WP_118261232.1">
    <property type="nucleotide sequence ID" value="NZ_CALBWO010000048.1"/>
</dbReference>
<organism evidence="4 5">
    <name type="scientific">Butyricimonas virosa</name>
    <dbReference type="NCBI Taxonomy" id="544645"/>
    <lineage>
        <taxon>Bacteria</taxon>
        <taxon>Pseudomonadati</taxon>
        <taxon>Bacteroidota</taxon>
        <taxon>Bacteroidia</taxon>
        <taxon>Bacteroidales</taxon>
        <taxon>Odoribacteraceae</taxon>
        <taxon>Butyricimonas</taxon>
    </lineage>
</organism>
<feature type="transmembrane region" description="Helical" evidence="1">
    <location>
        <begin position="45"/>
        <end position="62"/>
    </location>
</feature>
<protein>
    <submittedName>
        <fullName evidence="4">DUF4974 domain-containing protein</fullName>
    </submittedName>
</protein>
<gene>
    <name evidence="4" type="ORF">DWW18_16500</name>
</gene>
<dbReference type="EMBL" id="QRZA01000028">
    <property type="protein sequence ID" value="RGV31735.1"/>
    <property type="molecule type" value="Genomic_DNA"/>
</dbReference>